<dbReference type="GO" id="GO:0005886">
    <property type="term" value="C:plasma membrane"/>
    <property type="evidence" value="ECO:0007669"/>
    <property type="project" value="UniProtKB-SubCell"/>
</dbReference>
<sequence length="670" mass="75874">MNIENVPNMVVLATDIAYFNGECQSCKYDLDFQGTSIDFVDITNTFHSECKDLFISCLWDDKPMNCCQHFNSIQTEFGRCFSMNNKQIEVKNPMYYIASSNQRKLGTLQLELSANSEAFLHSQEDVPYWNIEYDRRLSIPFGSSGSIHFSIVDVINDPDVSFTPPEVRKCRFPNELPENFLGYKHYSYSTCIINCRIEAQLEICNCTSHLAPVEFKPRYCDLDGLKCLTKYYGILKKLKVPGFNETGLNCDCLSSCVEPDYNIVARKTSESENEVKSGSVKFILSNQPYEIVTRQVARTTLDLVVAMGNCFGLGFGVADFTTQLSQLYERHSSELQLLVANFRKRNSELRKERASCPSSLFHTWETLLQEVEADVVGYTNAATSLERVVAAPLIDKTFHMKVQARKLFAHREGCEVILGKADDQLNKSRQDYRSAFLNYCSNSNPTNLAIYYDSHNNYVQQLTATNAMIEQYHRHTLPTILQELEEILTDVTTAVSDAICQEGEIITDKTNNQLRRYESLCAQARAVSSTADLAHLARTLLTSTPPIRTPKRAFLPPYPPEPDDPPIDVPAETMPPVLRGEMLLDRMGGGQARLSYEQLKKDAIDLEAQIKMLQDGLDALARIQARSLESNLYAKVNEIQEEISLKKYDYRATQLHLAAVRAQDFLISPS</sequence>
<evidence type="ECO:0000256" key="8">
    <source>
        <dbReference type="ARBA" id="ARBA00022490"/>
    </source>
</evidence>
<evidence type="ECO:0000256" key="3">
    <source>
        <dbReference type="ARBA" id="ARBA00004496"/>
    </source>
</evidence>
<comment type="subcellular location">
    <subcellularLocation>
        <location evidence="2">Cell membrane</location>
    </subcellularLocation>
    <subcellularLocation>
        <location evidence="3">Cytoplasm</location>
    </subcellularLocation>
    <subcellularLocation>
        <location evidence="1">Membrane</location>
        <topology evidence="1">Multi-pass membrane protein</topology>
    </subcellularLocation>
</comment>
<evidence type="ECO:0000313" key="20">
    <source>
        <dbReference type="Proteomes" id="UP000789524"/>
    </source>
</evidence>
<dbReference type="GO" id="GO:0008270">
    <property type="term" value="F:zinc ion binding"/>
    <property type="evidence" value="ECO:0007669"/>
    <property type="project" value="UniProtKB-KW"/>
</dbReference>
<evidence type="ECO:0000256" key="10">
    <source>
        <dbReference type="ARBA" id="ARBA00022737"/>
    </source>
</evidence>
<dbReference type="InterPro" id="IPR001873">
    <property type="entry name" value="ENaC"/>
</dbReference>
<evidence type="ECO:0000256" key="5">
    <source>
        <dbReference type="ARBA" id="ARBA00022448"/>
    </source>
</evidence>
<keyword evidence="16 18" id="KW-0739">Sodium transport</keyword>
<evidence type="ECO:0000256" key="12">
    <source>
        <dbReference type="ARBA" id="ARBA00022989"/>
    </source>
</evidence>
<keyword evidence="13" id="KW-0915">Sodium</keyword>
<evidence type="ECO:0000256" key="6">
    <source>
        <dbReference type="ARBA" id="ARBA00022461"/>
    </source>
</evidence>
<proteinExistence type="inferred from homology"/>
<keyword evidence="11" id="KW-0479">Metal-binding</keyword>
<comment type="caution">
    <text evidence="19">The sequence shown here is derived from an EMBL/GenBank/DDBJ whole genome shotgun (WGS) entry which is preliminary data.</text>
</comment>
<dbReference type="SUPFAM" id="SSF103657">
    <property type="entry name" value="BAR/IMD domain-like"/>
    <property type="match status" value="1"/>
</dbReference>
<dbReference type="Pfam" id="PF00858">
    <property type="entry name" value="ASC"/>
    <property type="match status" value="1"/>
</dbReference>
<keyword evidence="9 18" id="KW-0812">Transmembrane</keyword>
<evidence type="ECO:0000256" key="2">
    <source>
        <dbReference type="ARBA" id="ARBA00004236"/>
    </source>
</evidence>
<keyword evidence="5 18" id="KW-0813">Transport</keyword>
<keyword evidence="11" id="KW-0863">Zinc-finger</keyword>
<organism evidence="19 20">
    <name type="scientific">Danaus chrysippus</name>
    <name type="common">African queen</name>
    <dbReference type="NCBI Taxonomy" id="151541"/>
    <lineage>
        <taxon>Eukaryota</taxon>
        <taxon>Metazoa</taxon>
        <taxon>Ecdysozoa</taxon>
        <taxon>Arthropoda</taxon>
        <taxon>Hexapoda</taxon>
        <taxon>Insecta</taxon>
        <taxon>Pterygota</taxon>
        <taxon>Neoptera</taxon>
        <taxon>Endopterygota</taxon>
        <taxon>Lepidoptera</taxon>
        <taxon>Glossata</taxon>
        <taxon>Ditrysia</taxon>
        <taxon>Papilionoidea</taxon>
        <taxon>Nymphalidae</taxon>
        <taxon>Danainae</taxon>
        <taxon>Danaini</taxon>
        <taxon>Danaina</taxon>
        <taxon>Danaus</taxon>
        <taxon>Anosia</taxon>
    </lineage>
</organism>
<evidence type="ECO:0000256" key="16">
    <source>
        <dbReference type="ARBA" id="ARBA00023201"/>
    </source>
</evidence>
<dbReference type="AlphaFoldDB" id="A0A8J2QDP7"/>
<keyword evidence="11" id="KW-0862">Zinc</keyword>
<comment type="similarity">
    <text evidence="4 18">Belongs to the amiloride-sensitive sodium channel (TC 1.A.6) family.</text>
</comment>
<dbReference type="InterPro" id="IPR027267">
    <property type="entry name" value="AH/BAR_dom_sf"/>
</dbReference>
<keyword evidence="15" id="KW-0472">Membrane</keyword>
<name>A0A8J2QDP7_9NEOP</name>
<evidence type="ECO:0000256" key="1">
    <source>
        <dbReference type="ARBA" id="ARBA00004141"/>
    </source>
</evidence>
<evidence type="ECO:0000256" key="18">
    <source>
        <dbReference type="RuleBase" id="RU000679"/>
    </source>
</evidence>
<dbReference type="PANTHER" id="PTHR15135">
    <property type="entry name" value="STAC"/>
    <property type="match status" value="1"/>
</dbReference>
<dbReference type="GO" id="GO:0005272">
    <property type="term" value="F:sodium channel activity"/>
    <property type="evidence" value="ECO:0007669"/>
    <property type="project" value="UniProtKB-KW"/>
</dbReference>
<evidence type="ECO:0000256" key="14">
    <source>
        <dbReference type="ARBA" id="ARBA00023065"/>
    </source>
</evidence>
<evidence type="ECO:0000256" key="15">
    <source>
        <dbReference type="ARBA" id="ARBA00023136"/>
    </source>
</evidence>
<evidence type="ECO:0000256" key="11">
    <source>
        <dbReference type="ARBA" id="ARBA00022771"/>
    </source>
</evidence>
<keyword evidence="14 18" id="KW-0406">Ion transport</keyword>
<evidence type="ECO:0000256" key="13">
    <source>
        <dbReference type="ARBA" id="ARBA00023053"/>
    </source>
</evidence>
<protein>
    <submittedName>
        <fullName evidence="19">(African queen) hypothetical protein</fullName>
    </submittedName>
</protein>
<dbReference type="EMBL" id="CAKASE010000045">
    <property type="protein sequence ID" value="CAG9560542.1"/>
    <property type="molecule type" value="Genomic_DNA"/>
</dbReference>
<dbReference type="GO" id="GO:0003009">
    <property type="term" value="P:skeletal muscle contraction"/>
    <property type="evidence" value="ECO:0007669"/>
    <property type="project" value="TreeGrafter"/>
</dbReference>
<dbReference type="Gene3D" id="2.60.470.10">
    <property type="entry name" value="Acid-sensing ion channels like domains"/>
    <property type="match status" value="1"/>
</dbReference>
<evidence type="ECO:0000256" key="7">
    <source>
        <dbReference type="ARBA" id="ARBA00022475"/>
    </source>
</evidence>
<keyword evidence="7" id="KW-1003">Cell membrane</keyword>
<gene>
    <name evidence="19" type="ORF">DCHRY22_LOCUS2190</name>
</gene>
<evidence type="ECO:0000256" key="4">
    <source>
        <dbReference type="ARBA" id="ARBA00007193"/>
    </source>
</evidence>
<evidence type="ECO:0000256" key="17">
    <source>
        <dbReference type="ARBA" id="ARBA00023303"/>
    </source>
</evidence>
<evidence type="ECO:0000256" key="9">
    <source>
        <dbReference type="ARBA" id="ARBA00022692"/>
    </source>
</evidence>
<dbReference type="Proteomes" id="UP000789524">
    <property type="component" value="Unassembled WGS sequence"/>
</dbReference>
<keyword evidence="20" id="KW-1185">Reference proteome</keyword>
<dbReference type="InterPro" id="IPR039688">
    <property type="entry name" value="STAC1/2/3"/>
</dbReference>
<dbReference type="GO" id="GO:1903078">
    <property type="term" value="P:positive regulation of protein localization to plasma membrane"/>
    <property type="evidence" value="ECO:0007669"/>
    <property type="project" value="TreeGrafter"/>
</dbReference>
<dbReference type="Gene3D" id="1.20.1270.60">
    <property type="entry name" value="Arfaptin homology (AH) domain/BAR domain"/>
    <property type="match status" value="1"/>
</dbReference>
<dbReference type="GO" id="GO:0005737">
    <property type="term" value="C:cytoplasm"/>
    <property type="evidence" value="ECO:0007669"/>
    <property type="project" value="UniProtKB-SubCell"/>
</dbReference>
<dbReference type="PANTHER" id="PTHR15135:SF7">
    <property type="entry name" value="STAC-LIKE, ISOFORM J"/>
    <property type="match status" value="1"/>
</dbReference>
<keyword evidence="6 18" id="KW-0894">Sodium channel</keyword>
<keyword evidence="12" id="KW-1133">Transmembrane helix</keyword>
<keyword evidence="10" id="KW-0677">Repeat</keyword>
<keyword evidence="8" id="KW-0963">Cytoplasm</keyword>
<accession>A0A8J2QDP7</accession>
<reference evidence="19" key="1">
    <citation type="submission" date="2021-09" db="EMBL/GenBank/DDBJ databases">
        <authorList>
            <person name="Martin H S."/>
        </authorList>
    </citation>
    <scope>NUCLEOTIDE SEQUENCE</scope>
</reference>
<dbReference type="OrthoDB" id="6250593at2759"/>
<keyword evidence="17 18" id="KW-0407">Ion channel</keyword>
<evidence type="ECO:0000313" key="19">
    <source>
        <dbReference type="EMBL" id="CAG9560542.1"/>
    </source>
</evidence>